<feature type="domain" description="DNA methylase adenine-specific" evidence="1">
    <location>
        <begin position="148"/>
        <end position="422"/>
    </location>
</feature>
<sequence length="660" mass="69643">MQTSGDPAPTVPTVSASEISRLAGVTRATVSNWRRRHDDFPAAVGGSENRPVFDLNEVREWLIGHGLDPARSPAAELRAVLRSRLTPADVARLLDELERADGRWTIGDHRDSDEPVDEVLRALDRCTAAEGMRVAIDILAERGLEEIAATGVYPTPEPVATLMAAVVAAAAPPIDVLDPACGGGSLLCAARAAGARELYGQDVLAVQVARARLVVTAETGVTPHLGVGDSLSADAFAGLEAAAVLCNPPYGQRDWGSAELAFDPRWEYGLPPRGESELAWVQHALAHLRPGGTAAVLLPPAVAARNAGRKIRANLVRAGTLRAVIGLPPGVAQPWHIGLHIWVLRKSDSGPVGDHLLFVDTDTEQPDTDWAALSDRVAEAWRTFLGATPRRAADAGLAAVARLIDVLDDTVDLTPARYVRTDLEPRAVSDRTAAAVTTLGESTTRLAAQVAALTGWRESPERSWRSVTVAELADRGRLDWIRAVHGGPVDAESAARPVLTAPDVASGAPPSATTATVAPAEATVLAAGDILVPAVRSDRGGGRAARVAGPQDAGAVRGPHIHLLRADPASLDPWFVAGFLGGGENQPMTRTATIRFDPSRLRIPILPLAEQHRYGALFRELFLTRVAAREAADAAERAAEQLTAGLTAGALEPDDTGDRR</sequence>
<dbReference type="Proteomes" id="UP000655751">
    <property type="component" value="Unassembled WGS sequence"/>
</dbReference>
<proteinExistence type="predicted"/>
<dbReference type="Gene3D" id="3.40.50.150">
    <property type="entry name" value="Vaccinia Virus protein VP39"/>
    <property type="match status" value="1"/>
</dbReference>
<evidence type="ECO:0000313" key="3">
    <source>
        <dbReference type="Proteomes" id="UP000655751"/>
    </source>
</evidence>
<keyword evidence="2" id="KW-0489">Methyltransferase</keyword>
<evidence type="ECO:0000259" key="1">
    <source>
        <dbReference type="Pfam" id="PF02384"/>
    </source>
</evidence>
<name>A0A931IGP5_9NOCA</name>
<dbReference type="PANTHER" id="PTHR42998:SF1">
    <property type="entry name" value="TYPE I RESTRICTION ENZYME HINDI METHYLASE SUBUNIT"/>
    <property type="match status" value="1"/>
</dbReference>
<dbReference type="InterPro" id="IPR029063">
    <property type="entry name" value="SAM-dependent_MTases_sf"/>
</dbReference>
<dbReference type="SUPFAM" id="SSF53335">
    <property type="entry name" value="S-adenosyl-L-methionine-dependent methyltransferases"/>
    <property type="match status" value="1"/>
</dbReference>
<dbReference type="InterPro" id="IPR003356">
    <property type="entry name" value="DNA_methylase_A-5"/>
</dbReference>
<dbReference type="PANTHER" id="PTHR42998">
    <property type="entry name" value="TYPE I RESTRICTION ENZYME HINDVIIP M PROTEIN-RELATED"/>
    <property type="match status" value="1"/>
</dbReference>
<protein>
    <submittedName>
        <fullName evidence="2">N-6 DNA methylase</fullName>
    </submittedName>
</protein>
<dbReference type="Gene3D" id="1.10.10.10">
    <property type="entry name" value="Winged helix-like DNA-binding domain superfamily/Winged helix DNA-binding domain"/>
    <property type="match status" value="1"/>
</dbReference>
<dbReference type="EMBL" id="JADMLG010000010">
    <property type="protein sequence ID" value="MBH0779343.1"/>
    <property type="molecule type" value="Genomic_DNA"/>
</dbReference>
<dbReference type="GO" id="GO:0003677">
    <property type="term" value="F:DNA binding"/>
    <property type="evidence" value="ECO:0007669"/>
    <property type="project" value="InterPro"/>
</dbReference>
<dbReference type="RefSeq" id="WP_196151654.1">
    <property type="nucleotide sequence ID" value="NZ_JADMLG010000010.1"/>
</dbReference>
<dbReference type="InterPro" id="IPR052916">
    <property type="entry name" value="Type-I_RE_MTase_Subunit"/>
</dbReference>
<keyword evidence="2" id="KW-0808">Transferase</keyword>
<dbReference type="GO" id="GO:0008170">
    <property type="term" value="F:N-methyltransferase activity"/>
    <property type="evidence" value="ECO:0007669"/>
    <property type="project" value="InterPro"/>
</dbReference>
<keyword evidence="3" id="KW-1185">Reference proteome</keyword>
<dbReference type="GO" id="GO:0032259">
    <property type="term" value="P:methylation"/>
    <property type="evidence" value="ECO:0007669"/>
    <property type="project" value="UniProtKB-KW"/>
</dbReference>
<dbReference type="AlphaFoldDB" id="A0A931IGP5"/>
<accession>A0A931IGP5</accession>
<organism evidence="2 3">
    <name type="scientific">Nocardia bovistercoris</name>
    <dbReference type="NCBI Taxonomy" id="2785916"/>
    <lineage>
        <taxon>Bacteria</taxon>
        <taxon>Bacillati</taxon>
        <taxon>Actinomycetota</taxon>
        <taxon>Actinomycetes</taxon>
        <taxon>Mycobacteriales</taxon>
        <taxon>Nocardiaceae</taxon>
        <taxon>Nocardia</taxon>
    </lineage>
</organism>
<evidence type="ECO:0000313" key="2">
    <source>
        <dbReference type="EMBL" id="MBH0779343.1"/>
    </source>
</evidence>
<dbReference type="CDD" id="cd02440">
    <property type="entry name" value="AdoMet_MTases"/>
    <property type="match status" value="1"/>
</dbReference>
<gene>
    <name evidence="2" type="ORF">IT779_24025</name>
</gene>
<dbReference type="PRINTS" id="PR00507">
    <property type="entry name" value="N12N6MTFRASE"/>
</dbReference>
<dbReference type="Pfam" id="PF02384">
    <property type="entry name" value="N6_Mtase"/>
    <property type="match status" value="1"/>
</dbReference>
<reference evidence="2" key="1">
    <citation type="submission" date="2020-11" db="EMBL/GenBank/DDBJ databases">
        <title>Nocardia NEAU-351.nov., a novel actinomycete isolated from the cow dung.</title>
        <authorList>
            <person name="Zhang X."/>
        </authorList>
    </citation>
    <scope>NUCLEOTIDE SEQUENCE</scope>
    <source>
        <strain evidence="2">NEAU-351</strain>
    </source>
</reference>
<comment type="caution">
    <text evidence="2">The sequence shown here is derived from an EMBL/GenBank/DDBJ whole genome shotgun (WGS) entry which is preliminary data.</text>
</comment>
<dbReference type="InterPro" id="IPR036388">
    <property type="entry name" value="WH-like_DNA-bd_sf"/>
</dbReference>